<dbReference type="Gramene" id="Os09t0246900-00">
    <property type="protein sequence ID" value="Os09t0246900-00"/>
    <property type="gene ID" value="Os09g0246900"/>
</dbReference>
<keyword evidence="2" id="KW-1185">Reference proteome</keyword>
<dbReference type="Proteomes" id="UP000059680">
    <property type="component" value="Chromosome 9"/>
</dbReference>
<reference evidence="1 2" key="2">
    <citation type="journal article" date="2013" name="Plant Cell Physiol.">
        <title>Rice Annotation Project Database (RAP-DB): an integrative and interactive database for rice genomics.</title>
        <authorList>
            <person name="Sakai H."/>
            <person name="Lee S.S."/>
            <person name="Tanaka T."/>
            <person name="Numa H."/>
            <person name="Kim J."/>
            <person name="Kawahara Y."/>
            <person name="Wakimoto H."/>
            <person name="Yang C.C."/>
            <person name="Iwamoto M."/>
            <person name="Abe T."/>
            <person name="Yamada Y."/>
            <person name="Muto A."/>
            <person name="Inokuchi H."/>
            <person name="Ikemura T."/>
            <person name="Matsumoto T."/>
            <person name="Sasaki T."/>
            <person name="Itoh T."/>
        </authorList>
    </citation>
    <scope>NUCLEOTIDE SEQUENCE [LARGE SCALE GENOMIC DNA]</scope>
    <source>
        <strain evidence="2">cv. Nipponbare</strain>
    </source>
</reference>
<evidence type="ECO:0000313" key="1">
    <source>
        <dbReference type="EMBL" id="BAT07016.1"/>
    </source>
</evidence>
<proteinExistence type="predicted"/>
<dbReference type="InParanoid" id="A0A0P0XJ58"/>
<reference evidence="2" key="1">
    <citation type="journal article" date="2005" name="Nature">
        <title>The map-based sequence of the rice genome.</title>
        <authorList>
            <consortium name="International rice genome sequencing project (IRGSP)"/>
            <person name="Matsumoto T."/>
            <person name="Wu J."/>
            <person name="Kanamori H."/>
            <person name="Katayose Y."/>
            <person name="Fujisawa M."/>
            <person name="Namiki N."/>
            <person name="Mizuno H."/>
            <person name="Yamamoto K."/>
            <person name="Antonio B.A."/>
            <person name="Baba T."/>
            <person name="Sakata K."/>
            <person name="Nagamura Y."/>
            <person name="Aoki H."/>
            <person name="Arikawa K."/>
            <person name="Arita K."/>
            <person name="Bito T."/>
            <person name="Chiden Y."/>
            <person name="Fujitsuka N."/>
            <person name="Fukunaka R."/>
            <person name="Hamada M."/>
            <person name="Harada C."/>
            <person name="Hayashi A."/>
            <person name="Hijishita S."/>
            <person name="Honda M."/>
            <person name="Hosokawa S."/>
            <person name="Ichikawa Y."/>
            <person name="Idonuma A."/>
            <person name="Iijima M."/>
            <person name="Ikeda M."/>
            <person name="Ikeno M."/>
            <person name="Ito K."/>
            <person name="Ito S."/>
            <person name="Ito T."/>
            <person name="Ito Y."/>
            <person name="Ito Y."/>
            <person name="Iwabuchi A."/>
            <person name="Kamiya K."/>
            <person name="Karasawa W."/>
            <person name="Kurita K."/>
            <person name="Katagiri S."/>
            <person name="Kikuta A."/>
            <person name="Kobayashi H."/>
            <person name="Kobayashi N."/>
            <person name="Machita K."/>
            <person name="Maehara T."/>
            <person name="Masukawa M."/>
            <person name="Mizubayashi T."/>
            <person name="Mukai Y."/>
            <person name="Nagasaki H."/>
            <person name="Nagata Y."/>
            <person name="Naito S."/>
            <person name="Nakashima M."/>
            <person name="Nakama Y."/>
            <person name="Nakamichi Y."/>
            <person name="Nakamura M."/>
            <person name="Meguro A."/>
            <person name="Negishi M."/>
            <person name="Ohta I."/>
            <person name="Ohta T."/>
            <person name="Okamoto M."/>
            <person name="Ono N."/>
            <person name="Saji S."/>
            <person name="Sakaguchi M."/>
            <person name="Sakai K."/>
            <person name="Shibata M."/>
            <person name="Shimokawa T."/>
            <person name="Song J."/>
            <person name="Takazaki Y."/>
            <person name="Terasawa K."/>
            <person name="Tsugane M."/>
            <person name="Tsuji K."/>
            <person name="Ueda S."/>
            <person name="Waki K."/>
            <person name="Yamagata H."/>
            <person name="Yamamoto M."/>
            <person name="Yamamoto S."/>
            <person name="Yamane H."/>
            <person name="Yoshiki S."/>
            <person name="Yoshihara R."/>
            <person name="Yukawa K."/>
            <person name="Zhong H."/>
            <person name="Yano M."/>
            <person name="Yuan Q."/>
            <person name="Ouyang S."/>
            <person name="Liu J."/>
            <person name="Jones K.M."/>
            <person name="Gansberger K."/>
            <person name="Moffat K."/>
            <person name="Hill J."/>
            <person name="Bera J."/>
            <person name="Fadrosh D."/>
            <person name="Jin S."/>
            <person name="Johri S."/>
            <person name="Kim M."/>
            <person name="Overton L."/>
            <person name="Reardon M."/>
            <person name="Tsitrin T."/>
            <person name="Vuong H."/>
            <person name="Weaver B."/>
            <person name="Ciecko A."/>
            <person name="Tallon L."/>
            <person name="Jackson J."/>
            <person name="Pai G."/>
            <person name="Aken S.V."/>
            <person name="Utterback T."/>
            <person name="Reidmuller S."/>
            <person name="Feldblyum T."/>
            <person name="Hsiao J."/>
            <person name="Zismann V."/>
            <person name="Iobst S."/>
            <person name="de Vazeille A.R."/>
            <person name="Buell C.R."/>
            <person name="Ying K."/>
            <person name="Li Y."/>
            <person name="Lu T."/>
            <person name="Huang Y."/>
            <person name="Zhao Q."/>
            <person name="Feng Q."/>
            <person name="Zhang L."/>
            <person name="Zhu J."/>
            <person name="Weng Q."/>
            <person name="Mu J."/>
            <person name="Lu Y."/>
            <person name="Fan D."/>
            <person name="Liu Y."/>
            <person name="Guan J."/>
            <person name="Zhang Y."/>
            <person name="Yu S."/>
            <person name="Liu X."/>
            <person name="Zhang Y."/>
            <person name="Hong G."/>
            <person name="Han B."/>
            <person name="Choisne N."/>
            <person name="Demange N."/>
            <person name="Orjeda G."/>
            <person name="Samain S."/>
            <person name="Cattolico L."/>
            <person name="Pelletier E."/>
            <person name="Couloux A."/>
            <person name="Segurens B."/>
            <person name="Wincker P."/>
            <person name="D'Hont A."/>
            <person name="Scarpelli C."/>
            <person name="Weissenbach J."/>
            <person name="Salanoubat M."/>
            <person name="Quetier F."/>
            <person name="Yu Y."/>
            <person name="Kim H.R."/>
            <person name="Rambo T."/>
            <person name="Currie J."/>
            <person name="Collura K."/>
            <person name="Luo M."/>
            <person name="Yang T."/>
            <person name="Ammiraju J.S.S."/>
            <person name="Engler F."/>
            <person name="Soderlund C."/>
            <person name="Wing R.A."/>
            <person name="Palmer L.E."/>
            <person name="de la Bastide M."/>
            <person name="Spiegel L."/>
            <person name="Nascimento L."/>
            <person name="Zutavern T."/>
            <person name="O'Shaughnessy A."/>
            <person name="Dike S."/>
            <person name="Dedhia N."/>
            <person name="Preston R."/>
            <person name="Balija V."/>
            <person name="McCombie W.R."/>
            <person name="Chow T."/>
            <person name="Chen H."/>
            <person name="Chung M."/>
            <person name="Chen C."/>
            <person name="Shaw J."/>
            <person name="Wu H."/>
            <person name="Hsiao K."/>
            <person name="Chao Y."/>
            <person name="Chu M."/>
            <person name="Cheng C."/>
            <person name="Hour A."/>
            <person name="Lee P."/>
            <person name="Lin S."/>
            <person name="Lin Y."/>
            <person name="Liou J."/>
            <person name="Liu S."/>
            <person name="Hsing Y."/>
            <person name="Raghuvanshi S."/>
            <person name="Mohanty A."/>
            <person name="Bharti A.K."/>
            <person name="Gaur A."/>
            <person name="Gupta V."/>
            <person name="Kumar D."/>
            <person name="Ravi V."/>
            <person name="Vij S."/>
            <person name="Kapur A."/>
            <person name="Khurana P."/>
            <person name="Khurana P."/>
            <person name="Khurana J.P."/>
            <person name="Tyagi A.K."/>
            <person name="Gaikwad K."/>
            <person name="Singh A."/>
            <person name="Dalal V."/>
            <person name="Srivastava S."/>
            <person name="Dixit A."/>
            <person name="Pal A.K."/>
            <person name="Ghazi I.A."/>
            <person name="Yadav M."/>
            <person name="Pandit A."/>
            <person name="Bhargava A."/>
            <person name="Sureshbabu K."/>
            <person name="Batra K."/>
            <person name="Sharma T.R."/>
            <person name="Mohapatra T."/>
            <person name="Singh N.K."/>
            <person name="Messing J."/>
            <person name="Nelson A.B."/>
            <person name="Fuks G."/>
            <person name="Kavchok S."/>
            <person name="Keizer G."/>
            <person name="Linton E."/>
            <person name="Llaca V."/>
            <person name="Song R."/>
            <person name="Tanyolac B."/>
            <person name="Young S."/>
            <person name="Ho-Il K."/>
            <person name="Hahn J.H."/>
            <person name="Sangsakoo G."/>
            <person name="Vanavichit A."/>
            <person name="de Mattos Luiz.A.T."/>
            <person name="Zimmer P.D."/>
            <person name="Malone G."/>
            <person name="Dellagostin O."/>
            <person name="de Oliveira A.C."/>
            <person name="Bevan M."/>
            <person name="Bancroft I."/>
            <person name="Minx P."/>
            <person name="Cordum H."/>
            <person name="Wilson R."/>
            <person name="Cheng Z."/>
            <person name="Jin W."/>
            <person name="Jiang J."/>
            <person name="Leong S.A."/>
            <person name="Iwama H."/>
            <person name="Gojobori T."/>
            <person name="Itoh T."/>
            <person name="Niimura Y."/>
            <person name="Fujii Y."/>
            <person name="Habara T."/>
            <person name="Sakai H."/>
            <person name="Sato Y."/>
            <person name="Wilson G."/>
            <person name="Kumar K."/>
            <person name="McCouch S."/>
            <person name="Juretic N."/>
            <person name="Hoen D."/>
            <person name="Wright S."/>
            <person name="Bruskiewich R."/>
            <person name="Bureau T."/>
            <person name="Miyao A."/>
            <person name="Hirochika H."/>
            <person name="Nishikawa T."/>
            <person name="Kadowaki K."/>
            <person name="Sugiura M."/>
            <person name="Burr B."/>
            <person name="Sasaki T."/>
        </authorList>
    </citation>
    <scope>NUCLEOTIDE SEQUENCE [LARGE SCALE GENOMIC DNA]</scope>
    <source>
        <strain evidence="2">cv. Nipponbare</strain>
    </source>
</reference>
<evidence type="ECO:0000313" key="2">
    <source>
        <dbReference type="Proteomes" id="UP000059680"/>
    </source>
</evidence>
<accession>A0A0P0XJ58</accession>
<dbReference type="EMBL" id="AP014965">
    <property type="protein sequence ID" value="BAT07016.1"/>
    <property type="molecule type" value="Genomic_DNA"/>
</dbReference>
<reference evidence="1 2" key="3">
    <citation type="journal article" date="2013" name="Rice">
        <title>Improvement of the Oryza sativa Nipponbare reference genome using next generation sequence and optical map data.</title>
        <authorList>
            <person name="Kawahara Y."/>
            <person name="de la Bastide M."/>
            <person name="Hamilton J.P."/>
            <person name="Kanamori H."/>
            <person name="McCombie W.R."/>
            <person name="Ouyang S."/>
            <person name="Schwartz D.C."/>
            <person name="Tanaka T."/>
            <person name="Wu J."/>
            <person name="Zhou S."/>
            <person name="Childs K.L."/>
            <person name="Davidson R.M."/>
            <person name="Lin H."/>
            <person name="Quesada-Ocampo L."/>
            <person name="Vaillancourt B."/>
            <person name="Sakai H."/>
            <person name="Lee S.S."/>
            <person name="Kim J."/>
            <person name="Numa H."/>
            <person name="Itoh T."/>
            <person name="Buell C.R."/>
            <person name="Matsumoto T."/>
        </authorList>
    </citation>
    <scope>NUCLEOTIDE SEQUENCE [LARGE SCALE GENOMIC DNA]</scope>
    <source>
        <strain evidence="2">cv. Nipponbare</strain>
    </source>
</reference>
<protein>
    <submittedName>
        <fullName evidence="1">Os09g0246900 protein</fullName>
    </submittedName>
</protein>
<organism evidence="1 2">
    <name type="scientific">Oryza sativa subsp. japonica</name>
    <name type="common">Rice</name>
    <dbReference type="NCBI Taxonomy" id="39947"/>
    <lineage>
        <taxon>Eukaryota</taxon>
        <taxon>Viridiplantae</taxon>
        <taxon>Streptophyta</taxon>
        <taxon>Embryophyta</taxon>
        <taxon>Tracheophyta</taxon>
        <taxon>Spermatophyta</taxon>
        <taxon>Magnoliopsida</taxon>
        <taxon>Liliopsida</taxon>
        <taxon>Poales</taxon>
        <taxon>Poaceae</taxon>
        <taxon>BOP clade</taxon>
        <taxon>Oryzoideae</taxon>
        <taxon>Oryzeae</taxon>
        <taxon>Oryzinae</taxon>
        <taxon>Oryza</taxon>
        <taxon>Oryza sativa</taxon>
    </lineage>
</organism>
<name>A0A0P0XJ58_ORYSJ</name>
<sequence length="72" mass="7970">MYPYNCMQSLSIGILANFSEKICIMAHAECILQVSQLGRQSVGSENIIGSNRASPKDINSQIITIDNAYYKN</sequence>
<dbReference type="AlphaFoldDB" id="A0A0P0XJ58"/>
<gene>
    <name evidence="1" type="ordered locus">Os09g0246900</name>
    <name evidence="1" type="ORF">OSNPB_090246900</name>
</gene>
<dbReference type="PaxDb" id="39947-A0A0P0XJ58"/>